<evidence type="ECO:0000313" key="4">
    <source>
        <dbReference type="EMBL" id="MBB4887284.1"/>
    </source>
</evidence>
<dbReference type="PANTHER" id="PTHR42776:SF27">
    <property type="entry name" value="DIPEPTIDYL PEPTIDASE FAMILY MEMBER 6"/>
    <property type="match status" value="1"/>
</dbReference>
<dbReference type="GO" id="GO:0006508">
    <property type="term" value="P:proteolysis"/>
    <property type="evidence" value="ECO:0007669"/>
    <property type="project" value="InterPro"/>
</dbReference>
<dbReference type="RefSeq" id="WP_184734315.1">
    <property type="nucleotide sequence ID" value="NZ_BMRW01000002.1"/>
</dbReference>
<dbReference type="SUPFAM" id="SSF53474">
    <property type="entry name" value="alpha/beta-Hydrolases"/>
    <property type="match status" value="1"/>
</dbReference>
<dbReference type="GO" id="GO:0004252">
    <property type="term" value="F:serine-type endopeptidase activity"/>
    <property type="evidence" value="ECO:0007669"/>
    <property type="project" value="TreeGrafter"/>
</dbReference>
<keyword evidence="5" id="KW-1185">Reference proteome</keyword>
<accession>A0A7W7PER5</accession>
<feature type="domain" description="Peptidase S9 prolyl oligopeptidase catalytic" evidence="3">
    <location>
        <begin position="374"/>
        <end position="576"/>
    </location>
</feature>
<sequence length="605" mass="64243">MTATRTWGVYRPVLPEVCPARPDRMVYVGDAGGRCEVFAWDRATGRSRQVTESPHGTLLCAVDADCVVWWFAEERDGTGLWYTQGFDGGPRTPAFEGVRAGHFAGLAFAEDGTVALGLRRPDGMTVHLGRRGDRPRTLPGHEGAVRLCDVAPGGGLLALTRSARAPEAVTVVSADGASVATLAGGESPLWARGFAPGGGVPRLLLIQQYESRYRLATWTAAKGMRPHPWSARDTEFTARWFPDGERVLIRQERHGRTLVGVADLGRRTVTPLATPLGSLLDAAPAPDGDVHFVFTDAVTPARPMTLSGAPLPGGDATRLPSFGTSEELWTDGGPDGPVHTFLSRPTGSRGAQPLVLLVHGGPADHDRDVYDPMVQSLVGSGLAVARVNYRGSTGYGARWRSAWGEGVGHTQVADLVRVRADLVRRGVARPDAVGLCGTSWGGYLTLLAAGTHPGLWAAAVAVKPLADCATAHHHSTPALQALDRALFGGTPEQVPERYAHASPLTHATAIRAPLLLVAARHDTKCPPQQVEVFLAALEAAGVPHDVGWLDSGHDGYDGAEHAAVTERSVRFLLRRLTRPAPPPTDVRTPHGVRSTPSAPATAPRR</sequence>
<gene>
    <name evidence="4" type="ORF">FHS38_003338</name>
</gene>
<dbReference type="InterPro" id="IPR001375">
    <property type="entry name" value="Peptidase_S9_cat"/>
</dbReference>
<keyword evidence="1 4" id="KW-0378">Hydrolase</keyword>
<name>A0A7W7PER5_STRNE</name>
<dbReference type="Gene3D" id="3.40.50.1820">
    <property type="entry name" value="alpha/beta hydrolase"/>
    <property type="match status" value="1"/>
</dbReference>
<dbReference type="Proteomes" id="UP000556436">
    <property type="component" value="Unassembled WGS sequence"/>
</dbReference>
<dbReference type="SUPFAM" id="SSF82171">
    <property type="entry name" value="DPP6 N-terminal domain-like"/>
    <property type="match status" value="1"/>
</dbReference>
<proteinExistence type="predicted"/>
<dbReference type="AlphaFoldDB" id="A0A7W7PER5"/>
<dbReference type="Gene3D" id="2.130.10.10">
    <property type="entry name" value="YVTN repeat-like/Quinoprotein amine dehydrogenase"/>
    <property type="match status" value="1"/>
</dbReference>
<evidence type="ECO:0000256" key="1">
    <source>
        <dbReference type="ARBA" id="ARBA00022801"/>
    </source>
</evidence>
<reference evidence="4 5" key="1">
    <citation type="submission" date="2020-08" db="EMBL/GenBank/DDBJ databases">
        <title>Genomic Encyclopedia of Type Strains, Phase III (KMG-III): the genomes of soil and plant-associated and newly described type strains.</title>
        <authorList>
            <person name="Whitman W."/>
        </authorList>
    </citation>
    <scope>NUCLEOTIDE SEQUENCE [LARGE SCALE GENOMIC DNA]</scope>
    <source>
        <strain evidence="4 5">CECT 3265</strain>
    </source>
</reference>
<evidence type="ECO:0000313" key="5">
    <source>
        <dbReference type="Proteomes" id="UP000556436"/>
    </source>
</evidence>
<comment type="caution">
    <text evidence="4">The sequence shown here is derived from an EMBL/GenBank/DDBJ whole genome shotgun (WGS) entry which is preliminary data.</text>
</comment>
<organism evidence="4 5">
    <name type="scientific">Streptomyces netropsis</name>
    <name type="common">Streptoverticillium netropsis</name>
    <dbReference type="NCBI Taxonomy" id="55404"/>
    <lineage>
        <taxon>Bacteria</taxon>
        <taxon>Bacillati</taxon>
        <taxon>Actinomycetota</taxon>
        <taxon>Actinomycetes</taxon>
        <taxon>Kitasatosporales</taxon>
        <taxon>Streptomycetaceae</taxon>
        <taxon>Streptomyces</taxon>
    </lineage>
</organism>
<feature type="region of interest" description="Disordered" evidence="2">
    <location>
        <begin position="576"/>
        <end position="605"/>
    </location>
</feature>
<evidence type="ECO:0000259" key="3">
    <source>
        <dbReference type="Pfam" id="PF00326"/>
    </source>
</evidence>
<dbReference type="InterPro" id="IPR029058">
    <property type="entry name" value="AB_hydrolase_fold"/>
</dbReference>
<dbReference type="EMBL" id="JACHJG010000006">
    <property type="protein sequence ID" value="MBB4887284.1"/>
    <property type="molecule type" value="Genomic_DNA"/>
</dbReference>
<dbReference type="Pfam" id="PF00326">
    <property type="entry name" value="Peptidase_S9"/>
    <property type="match status" value="1"/>
</dbReference>
<dbReference type="InterPro" id="IPR015943">
    <property type="entry name" value="WD40/YVTN_repeat-like_dom_sf"/>
</dbReference>
<dbReference type="PANTHER" id="PTHR42776">
    <property type="entry name" value="SERINE PEPTIDASE S9 FAMILY MEMBER"/>
    <property type="match status" value="1"/>
</dbReference>
<protein>
    <submittedName>
        <fullName evidence="4">Dienelactone hydrolase</fullName>
    </submittedName>
</protein>
<evidence type="ECO:0000256" key="2">
    <source>
        <dbReference type="SAM" id="MobiDB-lite"/>
    </source>
</evidence>